<dbReference type="AlphaFoldDB" id="A0A4Y7XBU8"/>
<accession>A0A4Y7XBU8</accession>
<dbReference type="GO" id="GO:0016491">
    <property type="term" value="F:oxidoreductase activity"/>
    <property type="evidence" value="ECO:0007669"/>
    <property type="project" value="UniProtKB-KW"/>
</dbReference>
<dbReference type="Pfam" id="PF01011">
    <property type="entry name" value="PQQ"/>
    <property type="match status" value="1"/>
</dbReference>
<keyword evidence="3" id="KW-0560">Oxidoreductase</keyword>
<feature type="domain" description="Pyrrolo-quinoline quinone repeat" evidence="5">
    <location>
        <begin position="52"/>
        <end position="303"/>
    </location>
</feature>
<comment type="similarity">
    <text evidence="2">Belongs to the bacterial PQQ dehydrogenase family.</text>
</comment>
<name>A0A4Y7XBU8_9GAMM</name>
<evidence type="ECO:0000259" key="5">
    <source>
        <dbReference type="Pfam" id="PF01011"/>
    </source>
</evidence>
<evidence type="ECO:0000313" key="7">
    <source>
        <dbReference type="Proteomes" id="UP000297834"/>
    </source>
</evidence>
<dbReference type="RefSeq" id="WP_134244919.1">
    <property type="nucleotide sequence ID" value="NZ_SNTY01000047.1"/>
</dbReference>
<dbReference type="InterPro" id="IPR018391">
    <property type="entry name" value="PQQ_b-propeller_rpt"/>
</dbReference>
<evidence type="ECO:0000256" key="2">
    <source>
        <dbReference type="ARBA" id="ARBA00008156"/>
    </source>
</evidence>
<dbReference type="OrthoDB" id="9794322at2"/>
<evidence type="ECO:0000256" key="1">
    <source>
        <dbReference type="ARBA" id="ARBA00001931"/>
    </source>
</evidence>
<gene>
    <name evidence="6" type="ORF">E2B99_10625</name>
</gene>
<organism evidence="6 7">
    <name type="scientific">Alkanindiges illinoisensis</name>
    <dbReference type="NCBI Taxonomy" id="197183"/>
    <lineage>
        <taxon>Bacteria</taxon>
        <taxon>Pseudomonadati</taxon>
        <taxon>Pseudomonadota</taxon>
        <taxon>Gammaproteobacteria</taxon>
        <taxon>Moraxellales</taxon>
        <taxon>Moraxellaceae</taxon>
        <taxon>Alkanindiges</taxon>
    </lineage>
</organism>
<keyword evidence="4" id="KW-0732">Signal</keyword>
<dbReference type="InterPro" id="IPR002372">
    <property type="entry name" value="PQQ_rpt_dom"/>
</dbReference>
<reference evidence="6 7" key="1">
    <citation type="submission" date="2019-03" db="EMBL/GenBank/DDBJ databases">
        <title>Alkanindiges illinoisensis: a potential pathogenic isolated from ascites of a gastric cancer patient with abdominal metastasis.</title>
        <authorList>
            <person name="Hu X."/>
            <person name="Yang B."/>
            <person name="Yan X."/>
            <person name="Lin L."/>
            <person name="Zhao H."/>
            <person name="Zhou F."/>
            <person name="Su B."/>
            <person name="Chen J."/>
            <person name="Rui Y."/>
            <person name="Wang Q."/>
            <person name="Zheng L."/>
        </authorList>
    </citation>
    <scope>NUCLEOTIDE SEQUENCE [LARGE SCALE GENOMIC DNA]</scope>
    <source>
        <strain evidence="6 7">NFYY 23406</strain>
    </source>
</reference>
<sequence length="567" mass="60085">MKHYGLTILLAISSLGSMQAALASRCNTPIEPVQQVLANSLGYNLSNTRQGISAINSGNVSQLELAYVHVAPDPDATERRGSPVLTRQVIYTPTRSSIVALDRATGCEYWSYTVKVGSSLSGGDGFRAMSYVPASGNKPPLVVAGDSEGHVHVMNAQTGQLLWQKFVGTNPAYHRITATPQFYQGKLLVGMASREIFTALSKLVLACCESHGLLVAIDAYTGKIDWTYHTTAPAQRQWDLLQGPNGVPVWSTPAIDEASHTVYIGTGQNYSAPTTNNSDAIIALDTRNGKVKWTFQATASDSYPVACAAPFPLDGPCNPLHSNDFDFGASPIIHTTSSGQKVILAGSKNGMVYSLDASNGKLNWQKRVGTGANLGGIHWGMATDQQRLYVAVSDVMINKMNALSLDQINMPFSDTANTATYPGTAQPGGMSLAPNAKPGIYALDIDHGNLLWEQHPSHIASDGNSYPSAYSAAVAVTNDVVFAGSLDGVMKAFRSSDGKELWSYNTAKPVNGINGISGHGGTIDQVGAYIGGNNLIINSGYDQFGGANTLQAGPGNAMYVFRLAGTR</sequence>
<feature type="chain" id="PRO_5021393849" description="Pyrrolo-quinoline quinone repeat domain-containing protein" evidence="4">
    <location>
        <begin position="24"/>
        <end position="567"/>
    </location>
</feature>
<dbReference type="SMART" id="SM00564">
    <property type="entry name" value="PQQ"/>
    <property type="match status" value="7"/>
</dbReference>
<dbReference type="PANTHER" id="PTHR32303:SF10">
    <property type="entry name" value="OUTER MEMBRANE PROTEIN ASSEMBLY FACTOR BAMB"/>
    <property type="match status" value="1"/>
</dbReference>
<dbReference type="PANTHER" id="PTHR32303">
    <property type="entry name" value="QUINOPROTEIN ALCOHOL DEHYDROGENASE (CYTOCHROME C)"/>
    <property type="match status" value="1"/>
</dbReference>
<comment type="caution">
    <text evidence="6">The sequence shown here is derived from an EMBL/GenBank/DDBJ whole genome shotgun (WGS) entry which is preliminary data.</text>
</comment>
<feature type="signal peptide" evidence="4">
    <location>
        <begin position="1"/>
        <end position="23"/>
    </location>
</feature>
<evidence type="ECO:0000256" key="4">
    <source>
        <dbReference type="SAM" id="SignalP"/>
    </source>
</evidence>
<dbReference type="EMBL" id="SNTY01000047">
    <property type="protein sequence ID" value="TEU25003.1"/>
    <property type="molecule type" value="Genomic_DNA"/>
</dbReference>
<evidence type="ECO:0000313" key="6">
    <source>
        <dbReference type="EMBL" id="TEU25003.1"/>
    </source>
</evidence>
<protein>
    <recommendedName>
        <fullName evidence="5">Pyrrolo-quinoline quinone repeat domain-containing protein</fullName>
    </recommendedName>
</protein>
<dbReference type="InterPro" id="IPR011047">
    <property type="entry name" value="Quinoprotein_ADH-like_sf"/>
</dbReference>
<evidence type="ECO:0000256" key="3">
    <source>
        <dbReference type="ARBA" id="ARBA00023002"/>
    </source>
</evidence>
<keyword evidence="7" id="KW-1185">Reference proteome</keyword>
<comment type="cofactor">
    <cofactor evidence="1">
        <name>pyrroloquinoline quinone</name>
        <dbReference type="ChEBI" id="CHEBI:58442"/>
    </cofactor>
</comment>
<dbReference type="STRING" id="1120977.GCA_000619845_01942"/>
<dbReference type="SUPFAM" id="SSF50998">
    <property type="entry name" value="Quinoprotein alcohol dehydrogenase-like"/>
    <property type="match status" value="1"/>
</dbReference>
<dbReference type="Proteomes" id="UP000297834">
    <property type="component" value="Unassembled WGS sequence"/>
</dbReference>
<dbReference type="Gene3D" id="2.140.10.10">
    <property type="entry name" value="Quinoprotein alcohol dehydrogenase-like superfamily"/>
    <property type="match status" value="1"/>
</dbReference>
<proteinExistence type="inferred from homology"/>